<protein>
    <recommendedName>
        <fullName evidence="18">Cytochrome c oxidase subunit 2</fullName>
        <ecNumber evidence="18">7.1.1.9</ecNumber>
    </recommendedName>
</protein>
<evidence type="ECO:0000256" key="3">
    <source>
        <dbReference type="ARBA" id="ARBA00022448"/>
    </source>
</evidence>
<evidence type="ECO:0000256" key="20">
    <source>
        <dbReference type="SAM" id="Phobius"/>
    </source>
</evidence>
<dbReference type="InterPro" id="IPR001505">
    <property type="entry name" value="Copper_CuA"/>
</dbReference>
<evidence type="ECO:0000256" key="16">
    <source>
        <dbReference type="PROSITE-ProRule" id="PRU00433"/>
    </source>
</evidence>
<evidence type="ECO:0000256" key="5">
    <source>
        <dbReference type="ARBA" id="ARBA00022660"/>
    </source>
</evidence>
<dbReference type="AlphaFoldDB" id="H8GNI1"/>
<feature type="domain" description="Cytochrome oxidase subunit II transmembrane region profile" evidence="22">
    <location>
        <begin position="21"/>
        <end position="116"/>
    </location>
</feature>
<keyword evidence="9 17" id="KW-0249">Electron transport</keyword>
<keyword evidence="5 17" id="KW-0679">Respiratory chain</keyword>
<dbReference type="InterPro" id="IPR002429">
    <property type="entry name" value="CcO_II-like_C"/>
</dbReference>
<evidence type="ECO:0000256" key="12">
    <source>
        <dbReference type="ARBA" id="ARBA00023008"/>
    </source>
</evidence>
<dbReference type="Gene3D" id="1.10.760.10">
    <property type="entry name" value="Cytochrome c-like domain"/>
    <property type="match status" value="2"/>
</dbReference>
<feature type="domain" description="Cytochrome c" evidence="23">
    <location>
        <begin position="277"/>
        <end position="355"/>
    </location>
</feature>
<dbReference type="GO" id="GO:0005886">
    <property type="term" value="C:plasma membrane"/>
    <property type="evidence" value="ECO:0007669"/>
    <property type="project" value="UniProtKB-SubCell"/>
</dbReference>
<dbReference type="Proteomes" id="UP000005090">
    <property type="component" value="Chromosome"/>
</dbReference>
<comment type="function">
    <text evidence="14 18">Subunits I and II form the functional core of the enzyme complex. Electrons originating in cytochrome c are transferred via heme a and Cu(A) to the binuclear center formed by heme a3 and Cu(B).</text>
</comment>
<evidence type="ECO:0000256" key="8">
    <source>
        <dbReference type="ARBA" id="ARBA00022967"/>
    </source>
</evidence>
<sequence length="507" mass="55118">MNKTKQLFAGTILTAIGQELAQADYTLNLTEGVTKISHDVYDLHMLILWICVFIGLGVFGTMFYSILHHRKDKGHQAAQFHENTTIEIIWTIIPTVILISMAIPATKTMLDLGDVQDSDMSVKVTGWQWKWEYEYLDNGIKFFSSLDEESNKARQLGSDIDPRTVPNYLLNVDKPLVIPTKKKIRFLFTAADVIHSWWVPALGWKKDANPGFVNEAWAQVDQAGTYRGQCTELCGKDHGFMPIVVVAMDQPDYDAWVKKTKSEAAQGPDLSDKSRDELITAGQGVYEKNCATCHLPTGEGVPGAFPALKGSPIVTGDINKQAEIVLNGKGAMPAFGKMLKADELAEVITYTRNALGNSVGDEIQPKAVHAMLPEGAAAVSESDEDEEEAEEPAPAAEPKADESAPSSSKEALIAKGKTVYESRCVSCHQAGGQGLPPTFPALTGSDVVNGDIKEQIDLMKAGKGMMPAFGGTLSPEEFAAVVTYTRNALGNSVNDMITPEEIEPLLQ</sequence>
<dbReference type="InterPro" id="IPR008972">
    <property type="entry name" value="Cupredoxin"/>
</dbReference>
<keyword evidence="25" id="KW-1185">Reference proteome</keyword>
<evidence type="ECO:0000256" key="10">
    <source>
        <dbReference type="ARBA" id="ARBA00022989"/>
    </source>
</evidence>
<dbReference type="EC" id="7.1.1.9" evidence="18"/>
<evidence type="ECO:0000256" key="4">
    <source>
        <dbReference type="ARBA" id="ARBA00022617"/>
    </source>
</evidence>
<dbReference type="PROSITE" id="PS50857">
    <property type="entry name" value="COX2_CUA"/>
    <property type="match status" value="1"/>
</dbReference>
<dbReference type="EMBL" id="CM001475">
    <property type="protein sequence ID" value="EIC29574.1"/>
    <property type="molecule type" value="Genomic_DNA"/>
</dbReference>
<dbReference type="PROSITE" id="PS50999">
    <property type="entry name" value="COX2_TM"/>
    <property type="match status" value="1"/>
</dbReference>
<dbReference type="InterPro" id="IPR014222">
    <property type="entry name" value="Cyt_c_oxidase_su2"/>
</dbReference>
<dbReference type="InterPro" id="IPR045187">
    <property type="entry name" value="CcO_II"/>
</dbReference>
<dbReference type="eggNOG" id="COG1622">
    <property type="taxonomic scope" value="Bacteria"/>
</dbReference>
<evidence type="ECO:0000313" key="25">
    <source>
        <dbReference type="Proteomes" id="UP000005090"/>
    </source>
</evidence>
<evidence type="ECO:0000256" key="18">
    <source>
        <dbReference type="RuleBase" id="RU004024"/>
    </source>
</evidence>
<evidence type="ECO:0000256" key="1">
    <source>
        <dbReference type="ARBA" id="ARBA00004141"/>
    </source>
</evidence>
<dbReference type="PROSITE" id="PS00078">
    <property type="entry name" value="COX2"/>
    <property type="match status" value="1"/>
</dbReference>
<dbReference type="InterPro" id="IPR036909">
    <property type="entry name" value="Cyt_c-like_dom_sf"/>
</dbReference>
<keyword evidence="13 20" id="KW-0472">Membrane</keyword>
<dbReference type="HOGENOM" id="CLU_036876_2_2_6"/>
<dbReference type="SUPFAM" id="SSF49503">
    <property type="entry name" value="Cupredoxins"/>
    <property type="match status" value="1"/>
</dbReference>
<evidence type="ECO:0000259" key="21">
    <source>
        <dbReference type="PROSITE" id="PS50857"/>
    </source>
</evidence>
<feature type="region of interest" description="Disordered" evidence="19">
    <location>
        <begin position="375"/>
        <end position="412"/>
    </location>
</feature>
<feature type="compositionally biased region" description="Acidic residues" evidence="19">
    <location>
        <begin position="381"/>
        <end position="391"/>
    </location>
</feature>
<dbReference type="GO" id="GO:0042773">
    <property type="term" value="P:ATP synthesis coupled electron transport"/>
    <property type="evidence" value="ECO:0007669"/>
    <property type="project" value="TreeGrafter"/>
</dbReference>
<proteinExistence type="inferred from homology"/>
<dbReference type="STRING" id="686340.Metal_1807"/>
<comment type="similarity">
    <text evidence="2 17">Belongs to the cytochrome c oxidase subunit 2 family.</text>
</comment>
<dbReference type="Gene3D" id="1.10.287.90">
    <property type="match status" value="1"/>
</dbReference>
<keyword evidence="4 16" id="KW-0349">Heme</keyword>
<feature type="transmembrane region" description="Helical" evidence="20">
    <location>
        <begin position="47"/>
        <end position="67"/>
    </location>
</feature>
<reference evidence="24 25" key="1">
    <citation type="journal article" date="2013" name="Genome Announc.">
        <title>Genome Sequence of the Obligate Gammaproteobacterial Methanotroph Methylomicrobium album Strain BG8.</title>
        <authorList>
            <person name="Kits K.D."/>
            <person name="Kalyuzhnaya M.G."/>
            <person name="Klotz M.G."/>
            <person name="Jetten M.S."/>
            <person name="Op den Camp H.J."/>
            <person name="Vuilleumier S."/>
            <person name="Bringel F."/>
            <person name="Dispirito A.A."/>
            <person name="Murrell J.C."/>
            <person name="Bruce D."/>
            <person name="Cheng J.F."/>
            <person name="Copeland A."/>
            <person name="Goodwin L."/>
            <person name="Hauser L."/>
            <person name="Lajus A."/>
            <person name="Land M.L."/>
            <person name="Lapidus A."/>
            <person name="Lucas S."/>
            <person name="Medigue C."/>
            <person name="Pitluck S."/>
            <person name="Woyke T."/>
            <person name="Zeytun A."/>
            <person name="Stein L.Y."/>
        </authorList>
    </citation>
    <scope>NUCLEOTIDE SEQUENCE [LARGE SCALE GENOMIC DNA]</scope>
    <source>
        <strain evidence="24 25">BG8</strain>
    </source>
</reference>
<gene>
    <name evidence="24" type="ORF">Metal_1807</name>
</gene>
<dbReference type="Pfam" id="PF02790">
    <property type="entry name" value="COX2_TM"/>
    <property type="match status" value="1"/>
</dbReference>
<dbReference type="PRINTS" id="PR01166">
    <property type="entry name" value="CYCOXIDASEII"/>
</dbReference>
<accession>H8GNI1</accession>
<feature type="compositionally biased region" description="Low complexity" evidence="19">
    <location>
        <begin position="392"/>
        <end position="411"/>
    </location>
</feature>
<evidence type="ECO:0000256" key="7">
    <source>
        <dbReference type="ARBA" id="ARBA00022723"/>
    </source>
</evidence>
<comment type="catalytic activity">
    <reaction evidence="15 18">
        <text>4 Fe(II)-[cytochrome c] + O2 + 8 H(+)(in) = 4 Fe(III)-[cytochrome c] + 2 H2O + 4 H(+)(out)</text>
        <dbReference type="Rhea" id="RHEA:11436"/>
        <dbReference type="Rhea" id="RHEA-COMP:10350"/>
        <dbReference type="Rhea" id="RHEA-COMP:14399"/>
        <dbReference type="ChEBI" id="CHEBI:15377"/>
        <dbReference type="ChEBI" id="CHEBI:15378"/>
        <dbReference type="ChEBI" id="CHEBI:15379"/>
        <dbReference type="ChEBI" id="CHEBI:29033"/>
        <dbReference type="ChEBI" id="CHEBI:29034"/>
        <dbReference type="EC" id="7.1.1.9"/>
    </reaction>
</comment>
<dbReference type="Pfam" id="PF13442">
    <property type="entry name" value="Cytochrome_CBB3"/>
    <property type="match status" value="2"/>
</dbReference>
<dbReference type="PANTHER" id="PTHR22888">
    <property type="entry name" value="CYTOCHROME C OXIDASE, SUBUNIT II"/>
    <property type="match status" value="1"/>
</dbReference>
<dbReference type="GO" id="GO:0004129">
    <property type="term" value="F:cytochrome-c oxidase activity"/>
    <property type="evidence" value="ECO:0007669"/>
    <property type="project" value="UniProtKB-EC"/>
</dbReference>
<keyword evidence="3 17" id="KW-0813">Transport</keyword>
<keyword evidence="11 16" id="KW-0408">Iron</keyword>
<dbReference type="PANTHER" id="PTHR22888:SF9">
    <property type="entry name" value="CYTOCHROME C OXIDASE SUBUNIT 2"/>
    <property type="match status" value="1"/>
</dbReference>
<evidence type="ECO:0000256" key="14">
    <source>
        <dbReference type="ARBA" id="ARBA00024688"/>
    </source>
</evidence>
<dbReference type="GO" id="GO:0016491">
    <property type="term" value="F:oxidoreductase activity"/>
    <property type="evidence" value="ECO:0007669"/>
    <property type="project" value="InterPro"/>
</dbReference>
<dbReference type="InterPro" id="IPR011759">
    <property type="entry name" value="Cyt_c_oxidase_su2_TM_dom"/>
</dbReference>
<evidence type="ECO:0000256" key="17">
    <source>
        <dbReference type="RuleBase" id="RU000456"/>
    </source>
</evidence>
<evidence type="ECO:0000256" key="2">
    <source>
        <dbReference type="ARBA" id="ARBA00007866"/>
    </source>
</evidence>
<dbReference type="Pfam" id="PF00116">
    <property type="entry name" value="COX2"/>
    <property type="match status" value="1"/>
</dbReference>
<comment type="subcellular location">
    <subcellularLocation>
        <location evidence="17">Cell membrane</location>
        <topology evidence="17">Multi-pass membrane protein</topology>
    </subcellularLocation>
    <subcellularLocation>
        <location evidence="1">Membrane</location>
        <topology evidence="1">Multi-pass membrane protein</topology>
    </subcellularLocation>
</comment>
<evidence type="ECO:0000256" key="13">
    <source>
        <dbReference type="ARBA" id="ARBA00023136"/>
    </source>
</evidence>
<dbReference type="eggNOG" id="COG2010">
    <property type="taxonomic scope" value="Bacteria"/>
</dbReference>
<evidence type="ECO:0000256" key="19">
    <source>
        <dbReference type="SAM" id="MobiDB-lite"/>
    </source>
</evidence>
<evidence type="ECO:0000313" key="24">
    <source>
        <dbReference type="EMBL" id="EIC29574.1"/>
    </source>
</evidence>
<dbReference type="InterPro" id="IPR036257">
    <property type="entry name" value="Cyt_c_oxidase_su2_TM_sf"/>
</dbReference>
<keyword evidence="12 18" id="KW-0186">Copper</keyword>
<keyword evidence="8" id="KW-1278">Translocase</keyword>
<dbReference type="RefSeq" id="WP_005371535.1">
    <property type="nucleotide sequence ID" value="NZ_CM001475.1"/>
</dbReference>
<keyword evidence="10 20" id="KW-1133">Transmembrane helix</keyword>
<organism evidence="24 25">
    <name type="scientific">Methylomicrobium album BG8</name>
    <dbReference type="NCBI Taxonomy" id="686340"/>
    <lineage>
        <taxon>Bacteria</taxon>
        <taxon>Pseudomonadati</taxon>
        <taxon>Pseudomonadota</taxon>
        <taxon>Gammaproteobacteria</taxon>
        <taxon>Methylococcales</taxon>
        <taxon>Methylococcaceae</taxon>
        <taxon>Methylomicrobium</taxon>
    </lineage>
</organism>
<dbReference type="InterPro" id="IPR009056">
    <property type="entry name" value="Cyt_c-like_dom"/>
</dbReference>
<feature type="domain" description="Cytochrome c" evidence="23">
    <location>
        <begin position="411"/>
        <end position="489"/>
    </location>
</feature>
<evidence type="ECO:0000259" key="23">
    <source>
        <dbReference type="PROSITE" id="PS51007"/>
    </source>
</evidence>
<name>H8GNI1_METAL</name>
<dbReference type="NCBIfam" id="TIGR02866">
    <property type="entry name" value="CoxB"/>
    <property type="match status" value="1"/>
</dbReference>
<dbReference type="PROSITE" id="PS51007">
    <property type="entry name" value="CYTC"/>
    <property type="match status" value="2"/>
</dbReference>
<dbReference type="GO" id="GO:0020037">
    <property type="term" value="F:heme binding"/>
    <property type="evidence" value="ECO:0007669"/>
    <property type="project" value="InterPro"/>
</dbReference>
<comment type="cofactor">
    <cofactor evidence="18">
        <name>Cu cation</name>
        <dbReference type="ChEBI" id="CHEBI:23378"/>
    </cofactor>
    <text evidence="18">Binds a copper A center.</text>
</comment>
<evidence type="ECO:0000256" key="11">
    <source>
        <dbReference type="ARBA" id="ARBA00023004"/>
    </source>
</evidence>
<dbReference type="Gene3D" id="2.60.40.420">
    <property type="entry name" value="Cupredoxins - blue copper proteins"/>
    <property type="match status" value="1"/>
</dbReference>
<dbReference type="SUPFAM" id="SSF81464">
    <property type="entry name" value="Cytochrome c oxidase subunit II-like, transmembrane region"/>
    <property type="match status" value="1"/>
</dbReference>
<dbReference type="GO" id="GO:0005507">
    <property type="term" value="F:copper ion binding"/>
    <property type="evidence" value="ECO:0007669"/>
    <property type="project" value="InterPro"/>
</dbReference>
<evidence type="ECO:0000256" key="9">
    <source>
        <dbReference type="ARBA" id="ARBA00022982"/>
    </source>
</evidence>
<evidence type="ECO:0000259" key="22">
    <source>
        <dbReference type="PROSITE" id="PS50999"/>
    </source>
</evidence>
<keyword evidence="7 16" id="KW-0479">Metal-binding</keyword>
<keyword evidence="6 17" id="KW-0812">Transmembrane</keyword>
<feature type="transmembrane region" description="Helical" evidence="20">
    <location>
        <begin position="88"/>
        <end position="106"/>
    </location>
</feature>
<feature type="domain" description="Cytochrome oxidase subunit II copper A binding" evidence="21">
    <location>
        <begin position="117"/>
        <end position="259"/>
    </location>
</feature>
<evidence type="ECO:0000256" key="15">
    <source>
        <dbReference type="ARBA" id="ARBA00047816"/>
    </source>
</evidence>
<dbReference type="SUPFAM" id="SSF46626">
    <property type="entry name" value="Cytochrome c"/>
    <property type="match status" value="2"/>
</dbReference>
<evidence type="ECO:0000256" key="6">
    <source>
        <dbReference type="ARBA" id="ARBA00022692"/>
    </source>
</evidence>